<feature type="domain" description="EF-hand" evidence="4">
    <location>
        <begin position="141"/>
        <end position="176"/>
    </location>
</feature>
<protein>
    <recommendedName>
        <fullName evidence="4">EF-hand domain-containing protein</fullName>
    </recommendedName>
</protein>
<dbReference type="PANTHER" id="PTHR34524">
    <property type="entry name" value="CALCYPHOSIN"/>
    <property type="match status" value="1"/>
</dbReference>
<dbReference type="CDD" id="cd00051">
    <property type="entry name" value="EFh"/>
    <property type="match status" value="2"/>
</dbReference>
<dbReference type="AlphaFoldDB" id="A0A7S4GBD9"/>
<dbReference type="PANTHER" id="PTHR34524:SF6">
    <property type="entry name" value="CALCYPHOSINE LIKE"/>
    <property type="match status" value="1"/>
</dbReference>
<keyword evidence="3" id="KW-0106">Calcium</keyword>
<feature type="domain" description="EF-hand" evidence="4">
    <location>
        <begin position="213"/>
        <end position="248"/>
    </location>
</feature>
<organism evidence="5">
    <name type="scientific">Eutreptiella gymnastica</name>
    <dbReference type="NCBI Taxonomy" id="73025"/>
    <lineage>
        <taxon>Eukaryota</taxon>
        <taxon>Discoba</taxon>
        <taxon>Euglenozoa</taxon>
        <taxon>Euglenida</taxon>
        <taxon>Spirocuta</taxon>
        <taxon>Euglenophyceae</taxon>
        <taxon>Eutreptiales</taxon>
        <taxon>Eutreptiaceae</taxon>
        <taxon>Eutreptiella</taxon>
    </lineage>
</organism>
<name>A0A7S4GBD9_9EUGL</name>
<gene>
    <name evidence="5" type="ORF">EGYM00163_LOCUS42675</name>
</gene>
<feature type="domain" description="EF-hand" evidence="4">
    <location>
        <begin position="177"/>
        <end position="212"/>
    </location>
</feature>
<dbReference type="InterPro" id="IPR018247">
    <property type="entry name" value="EF_Hand_1_Ca_BS"/>
</dbReference>
<evidence type="ECO:0000256" key="2">
    <source>
        <dbReference type="ARBA" id="ARBA00022737"/>
    </source>
</evidence>
<dbReference type="SUPFAM" id="SSF47473">
    <property type="entry name" value="EF-hand"/>
    <property type="match status" value="1"/>
</dbReference>
<proteinExistence type="predicted"/>
<evidence type="ECO:0000256" key="1">
    <source>
        <dbReference type="ARBA" id="ARBA00022723"/>
    </source>
</evidence>
<keyword evidence="2" id="KW-0677">Repeat</keyword>
<evidence type="ECO:0000259" key="4">
    <source>
        <dbReference type="PROSITE" id="PS50222"/>
    </source>
</evidence>
<dbReference type="EMBL" id="HBJA01123928">
    <property type="protein sequence ID" value="CAE0831393.1"/>
    <property type="molecule type" value="Transcribed_RNA"/>
</dbReference>
<keyword evidence="1" id="KW-0479">Metal-binding</keyword>
<dbReference type="Pfam" id="PF13499">
    <property type="entry name" value="EF-hand_7"/>
    <property type="match status" value="2"/>
</dbReference>
<dbReference type="GO" id="GO:0005509">
    <property type="term" value="F:calcium ion binding"/>
    <property type="evidence" value="ECO:0007669"/>
    <property type="project" value="InterPro"/>
</dbReference>
<reference evidence="5" key="1">
    <citation type="submission" date="2021-01" db="EMBL/GenBank/DDBJ databases">
        <authorList>
            <person name="Corre E."/>
            <person name="Pelletier E."/>
            <person name="Niang G."/>
            <person name="Scheremetjew M."/>
            <person name="Finn R."/>
            <person name="Kale V."/>
            <person name="Holt S."/>
            <person name="Cochrane G."/>
            <person name="Meng A."/>
            <person name="Brown T."/>
            <person name="Cohen L."/>
        </authorList>
    </citation>
    <scope>NUCLEOTIDE SEQUENCE</scope>
    <source>
        <strain evidence="5">CCMP1594</strain>
    </source>
</reference>
<dbReference type="PROSITE" id="PS50222">
    <property type="entry name" value="EF_HAND_2"/>
    <property type="match status" value="4"/>
</dbReference>
<dbReference type="InterPro" id="IPR011992">
    <property type="entry name" value="EF-hand-dom_pair"/>
</dbReference>
<dbReference type="SMART" id="SM00054">
    <property type="entry name" value="EFh"/>
    <property type="match status" value="4"/>
</dbReference>
<evidence type="ECO:0000256" key="3">
    <source>
        <dbReference type="ARBA" id="ARBA00022837"/>
    </source>
</evidence>
<dbReference type="InterPro" id="IPR051581">
    <property type="entry name" value="Ca-bind"/>
</dbReference>
<feature type="domain" description="EF-hand" evidence="4">
    <location>
        <begin position="256"/>
        <end position="291"/>
    </location>
</feature>
<dbReference type="Gene3D" id="1.10.238.10">
    <property type="entry name" value="EF-hand"/>
    <property type="match status" value="2"/>
</dbReference>
<evidence type="ECO:0000313" key="5">
    <source>
        <dbReference type="EMBL" id="CAE0831393.1"/>
    </source>
</evidence>
<sequence>MERENYCKLDLRLESSLANDVHRTFKGFYYPDTRSLAIYEARKIGPNIKLLVIFEEQEYVKSDGHIYVMEDFEVGNTLLLGALVNQKDRHAQKTFVISGVDDSHITAVNEPDPGTLRPRVPAVKTALEELHARFAGNLTPRVIKKLGHAFDACDAAGNRKASPQELMQAFQNCGIECTQQDMDKLVRVLDVNDDGLLSYEEFMYICRGHMQDRRRQCVRQAYQKVDYNKDGIVTPEELKLFFNCQYDPQLSSSAKNEDELWSDFISSFDKDKNGFVSFREFEDYYNGVSAGIESDNAFIDMMQRTWNLDHRNVTGIPFH</sequence>
<accession>A0A7S4GBD9</accession>
<dbReference type="PROSITE" id="PS00018">
    <property type="entry name" value="EF_HAND_1"/>
    <property type="match status" value="3"/>
</dbReference>
<dbReference type="InterPro" id="IPR002048">
    <property type="entry name" value="EF_hand_dom"/>
</dbReference>